<dbReference type="InterPro" id="IPR006846">
    <property type="entry name" value="Ribosomal_eS30"/>
</dbReference>
<gene>
    <name evidence="3" type="ORF">ABEB36_005076</name>
</gene>
<dbReference type="Pfam" id="PF04758">
    <property type="entry name" value="Ribosomal_S30"/>
    <property type="match status" value="1"/>
</dbReference>
<dbReference type="GO" id="GO:0005840">
    <property type="term" value="C:ribosome"/>
    <property type="evidence" value="ECO:0007669"/>
    <property type="project" value="UniProtKB-KW"/>
</dbReference>
<keyword evidence="2" id="KW-0687">Ribonucleoprotein</keyword>
<organism evidence="3 4">
    <name type="scientific">Hypothenemus hampei</name>
    <name type="common">Coffee berry borer</name>
    <dbReference type="NCBI Taxonomy" id="57062"/>
    <lineage>
        <taxon>Eukaryota</taxon>
        <taxon>Metazoa</taxon>
        <taxon>Ecdysozoa</taxon>
        <taxon>Arthropoda</taxon>
        <taxon>Hexapoda</taxon>
        <taxon>Insecta</taxon>
        <taxon>Pterygota</taxon>
        <taxon>Neoptera</taxon>
        <taxon>Endopterygota</taxon>
        <taxon>Coleoptera</taxon>
        <taxon>Polyphaga</taxon>
        <taxon>Cucujiformia</taxon>
        <taxon>Curculionidae</taxon>
        <taxon>Scolytinae</taxon>
        <taxon>Hypothenemus</taxon>
    </lineage>
</organism>
<keyword evidence="4" id="KW-1185">Reference proteome</keyword>
<proteinExistence type="predicted"/>
<evidence type="ECO:0000256" key="1">
    <source>
        <dbReference type="ARBA" id="ARBA00022980"/>
    </source>
</evidence>
<protein>
    <submittedName>
        <fullName evidence="3">Uncharacterized protein</fullName>
    </submittedName>
</protein>
<name>A0ABD1EWY6_HYPHA</name>
<evidence type="ECO:0000256" key="2">
    <source>
        <dbReference type="ARBA" id="ARBA00023274"/>
    </source>
</evidence>
<dbReference type="AlphaFoldDB" id="A0ABD1EWY6"/>
<reference evidence="3 4" key="1">
    <citation type="submission" date="2024-05" db="EMBL/GenBank/DDBJ databases">
        <title>Genetic variation in Jamaican populations of the coffee berry borer (Hypothenemus hampei).</title>
        <authorList>
            <person name="Errbii M."/>
            <person name="Myrie A."/>
        </authorList>
    </citation>
    <scope>NUCLEOTIDE SEQUENCE [LARGE SCALE GENOMIC DNA]</scope>
    <source>
        <strain evidence="3">JA-Hopewell-2020-01-JO</strain>
        <tissue evidence="3">Whole body</tissue>
    </source>
</reference>
<evidence type="ECO:0000313" key="4">
    <source>
        <dbReference type="Proteomes" id="UP001566132"/>
    </source>
</evidence>
<dbReference type="Proteomes" id="UP001566132">
    <property type="component" value="Unassembled WGS sequence"/>
</dbReference>
<dbReference type="GO" id="GO:1990904">
    <property type="term" value="C:ribonucleoprotein complex"/>
    <property type="evidence" value="ECO:0007669"/>
    <property type="project" value="UniProtKB-KW"/>
</dbReference>
<comment type="caution">
    <text evidence="3">The sequence shown here is derived from an EMBL/GenBank/DDBJ whole genome shotgun (WGS) entry which is preliminary data.</text>
</comment>
<evidence type="ECO:0000313" key="3">
    <source>
        <dbReference type="EMBL" id="KAL1505532.1"/>
    </source>
</evidence>
<dbReference type="EMBL" id="JBDJPC010000004">
    <property type="protein sequence ID" value="KAL1505532.1"/>
    <property type="molecule type" value="Genomic_DNA"/>
</dbReference>
<accession>A0ABD1EWY6</accession>
<keyword evidence="1" id="KW-0689">Ribosomal protein</keyword>
<sequence>MKYLDEQPKEVEIFVWKDRKLICISYYEGDESKTIQFQNIENFRYFNDNKSHIYPISGKPLSDETLVEELEHSEIEVDLGLPKGKVHGSLKKKSGRTKTRFQYNRRFVHGVTPFGRRRGPNSNSGPAT</sequence>